<keyword evidence="8" id="KW-1185">Reference proteome</keyword>
<dbReference type="AlphaFoldDB" id="A0A330LGT4"/>
<dbReference type="EMBL" id="OUNR01000019">
    <property type="protein sequence ID" value="SPP66341.1"/>
    <property type="molecule type" value="Genomic_DNA"/>
</dbReference>
<dbReference type="GO" id="GO:0004671">
    <property type="term" value="F:protein C-terminal S-isoprenylcysteine carboxyl O-methyltransferase activity"/>
    <property type="evidence" value="ECO:0007669"/>
    <property type="project" value="InterPro"/>
</dbReference>
<evidence type="ECO:0000256" key="1">
    <source>
        <dbReference type="ARBA" id="ARBA00004141"/>
    </source>
</evidence>
<name>A0A330LGT4_9BACT</name>
<keyword evidence="4 6" id="KW-0472">Membrane</keyword>
<feature type="transmembrane region" description="Helical" evidence="6">
    <location>
        <begin position="64"/>
        <end position="88"/>
    </location>
</feature>
<evidence type="ECO:0000256" key="3">
    <source>
        <dbReference type="ARBA" id="ARBA00022989"/>
    </source>
</evidence>
<dbReference type="InParanoid" id="A0A330LGT4"/>
<dbReference type="Proteomes" id="UP000248168">
    <property type="component" value="Unassembled WGS sequence"/>
</dbReference>
<evidence type="ECO:0000256" key="4">
    <source>
        <dbReference type="ARBA" id="ARBA00023136"/>
    </source>
</evidence>
<feature type="transmembrane region" description="Helical" evidence="6">
    <location>
        <begin position="168"/>
        <end position="187"/>
    </location>
</feature>
<keyword evidence="3 6" id="KW-1133">Transmembrane helix</keyword>
<reference evidence="8" key="1">
    <citation type="submission" date="2018-04" db="EMBL/GenBank/DDBJ databases">
        <authorList>
            <person name="Lucker S."/>
            <person name="Sakoula D."/>
        </authorList>
    </citation>
    <scope>NUCLEOTIDE SEQUENCE [LARGE SCALE GENOMIC DNA]</scope>
</reference>
<dbReference type="Pfam" id="PF04140">
    <property type="entry name" value="ICMT"/>
    <property type="match status" value="1"/>
</dbReference>
<feature type="transmembrane region" description="Helical" evidence="6">
    <location>
        <begin position="124"/>
        <end position="147"/>
    </location>
</feature>
<evidence type="ECO:0000313" key="7">
    <source>
        <dbReference type="EMBL" id="SPP66341.1"/>
    </source>
</evidence>
<accession>A0A330LGT4</accession>
<dbReference type="Gene3D" id="1.20.120.1630">
    <property type="match status" value="1"/>
</dbReference>
<proteinExistence type="predicted"/>
<dbReference type="PANTHER" id="PTHR12714">
    <property type="entry name" value="PROTEIN-S ISOPRENYLCYSTEINE O-METHYLTRANSFERASE"/>
    <property type="match status" value="1"/>
</dbReference>
<protein>
    <recommendedName>
        <fullName evidence="9">Isoprenylcysteine carboxyl methyltransferase</fullName>
    </recommendedName>
</protein>
<feature type="compositionally biased region" description="Polar residues" evidence="5">
    <location>
        <begin position="1"/>
        <end position="18"/>
    </location>
</feature>
<dbReference type="InterPro" id="IPR007269">
    <property type="entry name" value="ICMT_MeTrfase"/>
</dbReference>
<sequence>MVTTKHQTARPQSRSMTLTMREDTDMTREPAYGLWSLVLINSLVFIIFAFSFTRPRTARDWRSLGAFVAFIVALFTEMYGFPLTVYLLSGWLVSQHPGLDVFSHEAGHLWPTLLGVKAHSHFDLFHLLSSALIVGGFALLASAWSVLHEVQRTHVLAMTGPYAHIRHPQYTGFILIMLGFLVLWPTLPTLLMFPVLVGMYARLAQTEERTMRQEFGEVYDRYAAVTPGFLPTRRRQPYEPEDGEKPVSL</sequence>
<evidence type="ECO:0000256" key="6">
    <source>
        <dbReference type="SAM" id="Phobius"/>
    </source>
</evidence>
<evidence type="ECO:0000256" key="5">
    <source>
        <dbReference type="SAM" id="MobiDB-lite"/>
    </source>
</evidence>
<evidence type="ECO:0000313" key="8">
    <source>
        <dbReference type="Proteomes" id="UP000248168"/>
    </source>
</evidence>
<comment type="subcellular location">
    <subcellularLocation>
        <location evidence="1">Membrane</location>
        <topology evidence="1">Multi-pass membrane protein</topology>
    </subcellularLocation>
</comment>
<dbReference type="PANTHER" id="PTHR12714:SF9">
    <property type="entry name" value="PROTEIN-S-ISOPRENYLCYSTEINE O-METHYLTRANSFERASE"/>
    <property type="match status" value="1"/>
</dbReference>
<organism evidence="7 8">
    <name type="scientific">Nitrospira lenta</name>
    <dbReference type="NCBI Taxonomy" id="1436998"/>
    <lineage>
        <taxon>Bacteria</taxon>
        <taxon>Pseudomonadati</taxon>
        <taxon>Nitrospirota</taxon>
        <taxon>Nitrospiria</taxon>
        <taxon>Nitrospirales</taxon>
        <taxon>Nitrospiraceae</taxon>
        <taxon>Nitrospira</taxon>
    </lineage>
</organism>
<feature type="transmembrane region" description="Helical" evidence="6">
    <location>
        <begin position="32"/>
        <end position="52"/>
    </location>
</feature>
<dbReference type="GO" id="GO:0016020">
    <property type="term" value="C:membrane"/>
    <property type="evidence" value="ECO:0007669"/>
    <property type="project" value="UniProtKB-SubCell"/>
</dbReference>
<feature type="region of interest" description="Disordered" evidence="5">
    <location>
        <begin position="1"/>
        <end position="20"/>
    </location>
</feature>
<evidence type="ECO:0008006" key="9">
    <source>
        <dbReference type="Google" id="ProtNLM"/>
    </source>
</evidence>
<gene>
    <name evidence="7" type="ORF">NITLEN_60144</name>
</gene>
<evidence type="ECO:0000256" key="2">
    <source>
        <dbReference type="ARBA" id="ARBA00022692"/>
    </source>
</evidence>
<keyword evidence="2 6" id="KW-0812">Transmembrane</keyword>